<dbReference type="InterPro" id="IPR018392">
    <property type="entry name" value="LysM"/>
</dbReference>
<gene>
    <name evidence="3" type="ORF">PSS4_v1_200009</name>
    <name evidence="4" type="ORF">TD1301_v1_270034</name>
</gene>
<name>A0A0S4U3X2_RALSL</name>
<dbReference type="EMBL" id="LN899821">
    <property type="protein sequence ID" value="CUV16930.1"/>
    <property type="molecule type" value="Genomic_DNA"/>
</dbReference>
<evidence type="ECO:0000313" key="4">
    <source>
        <dbReference type="EMBL" id="CUV33046.1"/>
    </source>
</evidence>
<organism evidence="3">
    <name type="scientific">Ralstonia solanacearum</name>
    <name type="common">Pseudomonas solanacearum</name>
    <dbReference type="NCBI Taxonomy" id="305"/>
    <lineage>
        <taxon>Bacteria</taxon>
        <taxon>Pseudomonadati</taxon>
        <taxon>Pseudomonadota</taxon>
        <taxon>Betaproteobacteria</taxon>
        <taxon>Burkholderiales</taxon>
        <taxon>Burkholderiaceae</taxon>
        <taxon>Ralstonia</taxon>
        <taxon>Ralstonia solanacearum species complex</taxon>
    </lineage>
</organism>
<feature type="domain" description="LysM" evidence="2">
    <location>
        <begin position="32"/>
        <end position="79"/>
    </location>
</feature>
<dbReference type="Pfam" id="PF01476">
    <property type="entry name" value="LysM"/>
    <property type="match status" value="1"/>
</dbReference>
<evidence type="ECO:0000256" key="1">
    <source>
        <dbReference type="SAM" id="MobiDB-lite"/>
    </source>
</evidence>
<dbReference type="Gene3D" id="3.10.350.10">
    <property type="entry name" value="LysM domain"/>
    <property type="match status" value="1"/>
</dbReference>
<evidence type="ECO:0000259" key="2">
    <source>
        <dbReference type="PROSITE" id="PS51782"/>
    </source>
</evidence>
<dbReference type="InterPro" id="IPR036779">
    <property type="entry name" value="LysM_dom_sf"/>
</dbReference>
<feature type="compositionally biased region" description="Low complexity" evidence="1">
    <location>
        <begin position="87"/>
        <end position="100"/>
    </location>
</feature>
<evidence type="ECO:0000313" key="3">
    <source>
        <dbReference type="EMBL" id="CUV16930.1"/>
    </source>
</evidence>
<dbReference type="PROSITE" id="PS51782">
    <property type="entry name" value="LYSM"/>
    <property type="match status" value="1"/>
</dbReference>
<reference evidence="3" key="1">
    <citation type="submission" date="2015-10" db="EMBL/GenBank/DDBJ databases">
        <authorList>
            <person name="Gilbert D.G."/>
        </authorList>
    </citation>
    <scope>NUCLEOTIDE SEQUENCE</scope>
    <source>
        <strain evidence="3">Phyl III-seqv23</strain>
    </source>
</reference>
<proteinExistence type="predicted"/>
<dbReference type="CDD" id="cd00118">
    <property type="entry name" value="LysM"/>
    <property type="match status" value="1"/>
</dbReference>
<feature type="region of interest" description="Disordered" evidence="1">
    <location>
        <begin position="86"/>
        <end position="105"/>
    </location>
</feature>
<dbReference type="EMBL" id="LN899825">
    <property type="protein sequence ID" value="CUV33046.1"/>
    <property type="molecule type" value="Genomic_DNA"/>
</dbReference>
<protein>
    <submittedName>
        <fullName evidence="3">Putative transmembrane protein</fullName>
    </submittedName>
</protein>
<accession>A0A0S4U3X2</accession>
<keyword evidence="3" id="KW-0812">Transmembrane</keyword>
<sequence>MIVASMARDELHKARRIDRWNEYSQHAQGEDMIYVVKLGDSLWKIAGAWFGEPEKWKHIAEDNRLFPSQRLAVGQSLHLRDSLVRQPTTTPPAASSVAASQRQEHAPSVIPGRAYVFVLADEINPARSKVVRKVMVNPAMAKAYAARLGHPMPLMPNPEVFGLHPTNPASALPPGRHALGMKPSPYSSASSRAFGAPRFSGSRFWIDVDKARAAGATFHDTGEILADLDRIAAKARGGNAAANIERIKRLVQADREVLVRGSAPANAVKGAASMALTRGLQGVQVVGFAMTAVDLSRATQKSIVRHSPKPIVAESIRQTGGWAMAWAGMKLGAAGGAALGFETGPGAIVTGAIGAVAGGTAGYFGFDWIADRIDAN</sequence>
<keyword evidence="3" id="KW-0472">Membrane</keyword>
<dbReference type="AlphaFoldDB" id="A0A0S4U3X2"/>